<dbReference type="Pfam" id="PF07669">
    <property type="entry name" value="Eco57I"/>
    <property type="match status" value="1"/>
</dbReference>
<dbReference type="InParanoid" id="Q5JH54"/>
<evidence type="ECO:0000313" key="12">
    <source>
        <dbReference type="Proteomes" id="UP000000536"/>
    </source>
</evidence>
<evidence type="ECO:0000256" key="1">
    <source>
        <dbReference type="ARBA" id="ARBA00011900"/>
    </source>
</evidence>
<accession>Q5JH54</accession>
<dbReference type="GO" id="GO:0009307">
    <property type="term" value="P:DNA restriction-modification system"/>
    <property type="evidence" value="ECO:0007669"/>
    <property type="project" value="UniProtKB-KW"/>
</dbReference>
<evidence type="ECO:0000256" key="5">
    <source>
        <dbReference type="ARBA" id="ARBA00022747"/>
    </source>
</evidence>
<evidence type="ECO:0000313" key="11">
    <source>
        <dbReference type="EMBL" id="BAD85649.1"/>
    </source>
</evidence>
<evidence type="ECO:0000256" key="6">
    <source>
        <dbReference type="ARBA" id="ARBA00023125"/>
    </source>
</evidence>
<keyword evidence="11" id="KW-0255">Endonuclease</keyword>
<keyword evidence="3" id="KW-0808">Transferase</keyword>
<dbReference type="GO" id="GO:0004519">
    <property type="term" value="F:endonuclease activity"/>
    <property type="evidence" value="ECO:0007669"/>
    <property type="project" value="UniProtKB-KW"/>
</dbReference>
<dbReference type="GO" id="GO:0009007">
    <property type="term" value="F:site-specific DNA-methyltransferase (adenine-specific) activity"/>
    <property type="evidence" value="ECO:0007669"/>
    <property type="project" value="UniProtKB-EC"/>
</dbReference>
<dbReference type="Proteomes" id="UP000000536">
    <property type="component" value="Chromosome"/>
</dbReference>
<evidence type="ECO:0000259" key="10">
    <source>
        <dbReference type="Pfam" id="PF12950"/>
    </source>
</evidence>
<dbReference type="HOGENOM" id="CLU_262971_0_0_2"/>
<keyword evidence="11" id="KW-0378">Hydrolase</keyword>
<dbReference type="PATRIC" id="fig|69014.16.peg.1422"/>
<keyword evidence="4" id="KW-0949">S-adenosyl-L-methionine</keyword>
<dbReference type="Pfam" id="PF02384">
    <property type="entry name" value="N6_Mtase"/>
    <property type="match status" value="1"/>
</dbReference>
<keyword evidence="2" id="KW-0489">Methyltransferase</keyword>
<comment type="catalytic activity">
    <reaction evidence="7">
        <text>a 2'-deoxyadenosine in DNA + S-adenosyl-L-methionine = an N(6)-methyl-2'-deoxyadenosine in DNA + S-adenosyl-L-homocysteine + H(+)</text>
        <dbReference type="Rhea" id="RHEA:15197"/>
        <dbReference type="Rhea" id="RHEA-COMP:12418"/>
        <dbReference type="Rhea" id="RHEA-COMP:12419"/>
        <dbReference type="ChEBI" id="CHEBI:15378"/>
        <dbReference type="ChEBI" id="CHEBI:57856"/>
        <dbReference type="ChEBI" id="CHEBI:59789"/>
        <dbReference type="ChEBI" id="CHEBI:90615"/>
        <dbReference type="ChEBI" id="CHEBI:90616"/>
        <dbReference type="EC" id="2.1.1.72"/>
    </reaction>
</comment>
<sequence length="1282" mass="150688">MDEIKLLTSDLEKLVEMSSIPLDSLNEVKRELKTRDMVEYLDAIVERAKPEESLRQNFFYKGAPIMKLLGVRGSPEVRIGSGYVDLVLRDSLGRKIIVEFKRLFELRRNKLLRTDLNWKEHEEQIKKYVFSEESRFVVLTNLYEWYFFSSKTIIRKSEPFYYATFIDLVHDIEQYGSLYDLLERKEHGIQKGELDNRFFKSLREWIKTLEDVEFKTDERIKMHLILHLINKFIFIQTLDDYGVVEFNWLYKKWMGFSDRIRLAERHKEKPEVAGRHYKSFIEKFLGEINDFFYPLYDTELFSDRLIEFIKDEPENWARFYKALETVLGFAPWQETGLKMGITQYDYSQIDEDILGRAYETYLAEKRKEKGIYYTPKYVTQFIVEETLGKRLNELKEGITTAIRENDFETAERLSKELFEIKVADLASGSGSFLIKVLRGLWDTYSAVIDELKKKEEELIGKKTSDLSALVQRKDIIEGIAKMRELFPSDERILMSQMVLRHVFAVDLDENAVEVAKMNLWRELIKLNPKAFRWDNLGENEHVLPNLSLNLVSGDSLLGFADPKILEGREEVRKLMELWEKFIENPEDLEVLNEIKEIKETLRGELDERYRELLREKLGEKAEALNNRFIHHPLEFFMAFFNPDGSLRGGFDFIVGNPPYVRIQNLKKESPEYVEFLNRFYESAHKNYDLAIPFIERGYNLLREGGELGFIVTKKWMKIDYGEKLRGLLSRERAVRLIIDFGDEQVFKGATTYTMILVLRKERNDKLTYAKVEELKETVDQLRAVNEPDKWNSERLSVIKVPTKELSEKPWVFLTEEEKKIVEKIYNGSKRLGEVTDIFVGLQTSADPVYILEYVGESGNYYIVHSKITNQEHRLEKDLLHPLLKGEEIRRWMIPEYRYLILFPYKVHLVNGERKAELIPIEELASKYPRIWEYLNISEVRKKLEGRERGSLKGSPKWYSYVYEKNHEKFELPKLITGVLSSEPRFALDKNGDYYFVGGGTAGGYGVLIKDDYKDRISLQFIGALLNSSLLDWRVKQIGSEFEGGFYSYGRASIKDLPIKLPSTDEEKTLKEEIEDTVEEIIALLKKHYVVKSLWREWSKKLANKGTTLGKLIEGWKKGVGKLPPEKLFFTDVRLISNEEMEYEGFELELKDGTLRLFGREWDMLTPILELEGDEEILEHVYLSMLELLESRQRVKNLKDILNKTRVLTIGNDPEETRRIVKTVKQRAGVKHLTSFLELVRENEAYLDALVFKLYGLSTEEARIVLRNLNKTQDYIDSVVRHL</sequence>
<evidence type="ECO:0000256" key="4">
    <source>
        <dbReference type="ARBA" id="ARBA00022691"/>
    </source>
</evidence>
<name>Q5JH54_THEKO</name>
<dbReference type="PANTHER" id="PTHR33841:SF1">
    <property type="entry name" value="DNA METHYLTRANSFERASE A"/>
    <property type="match status" value="1"/>
</dbReference>
<organism evidence="11 12">
    <name type="scientific">Thermococcus kodakarensis (strain ATCC BAA-918 / JCM 12380 / KOD1)</name>
    <name type="common">Pyrococcus kodakaraensis (strain KOD1)</name>
    <dbReference type="NCBI Taxonomy" id="69014"/>
    <lineage>
        <taxon>Archaea</taxon>
        <taxon>Methanobacteriati</taxon>
        <taxon>Methanobacteriota</taxon>
        <taxon>Thermococci</taxon>
        <taxon>Thermococcales</taxon>
        <taxon>Thermococcaceae</taxon>
        <taxon>Thermococcus</taxon>
    </lineage>
</organism>
<evidence type="ECO:0000256" key="3">
    <source>
        <dbReference type="ARBA" id="ARBA00022679"/>
    </source>
</evidence>
<feature type="domain" description="DNA methylase adenine-specific" evidence="8">
    <location>
        <begin position="350"/>
        <end position="443"/>
    </location>
</feature>
<evidence type="ECO:0000256" key="7">
    <source>
        <dbReference type="ARBA" id="ARBA00047942"/>
    </source>
</evidence>
<evidence type="ECO:0000259" key="8">
    <source>
        <dbReference type="Pfam" id="PF02384"/>
    </source>
</evidence>
<dbReference type="EMBL" id="AP006878">
    <property type="protein sequence ID" value="BAD85649.1"/>
    <property type="molecule type" value="Genomic_DNA"/>
</dbReference>
<dbReference type="InterPro" id="IPR025931">
    <property type="entry name" value="TaqI_C"/>
</dbReference>
<dbReference type="SUPFAM" id="SSF53335">
    <property type="entry name" value="S-adenosyl-L-methionine-dependent methyltransferases"/>
    <property type="match status" value="1"/>
</dbReference>
<keyword evidence="11" id="KW-0540">Nuclease</keyword>
<dbReference type="GO" id="GO:0003677">
    <property type="term" value="F:DNA binding"/>
    <property type="evidence" value="ECO:0007669"/>
    <property type="project" value="UniProtKB-KW"/>
</dbReference>
<dbReference type="PRINTS" id="PR00507">
    <property type="entry name" value="N12N6MTFRASE"/>
</dbReference>
<dbReference type="PROSITE" id="PS00092">
    <property type="entry name" value="N6_MTASE"/>
    <property type="match status" value="1"/>
</dbReference>
<dbReference type="InterPro" id="IPR003356">
    <property type="entry name" value="DNA_methylase_A-5"/>
</dbReference>
<dbReference type="EnsemblBacteria" id="BAD85649">
    <property type="protein sequence ID" value="BAD85649"/>
    <property type="gene ID" value="TK1460"/>
</dbReference>
<gene>
    <name evidence="11" type="ordered locus">TK1460</name>
</gene>
<dbReference type="STRING" id="69014.TK1460"/>
<dbReference type="GO" id="GO:0032259">
    <property type="term" value="P:methylation"/>
    <property type="evidence" value="ECO:0007669"/>
    <property type="project" value="UniProtKB-KW"/>
</dbReference>
<evidence type="ECO:0000259" key="9">
    <source>
        <dbReference type="Pfam" id="PF07669"/>
    </source>
</evidence>
<dbReference type="eggNOG" id="arCOG02635">
    <property type="taxonomic scope" value="Archaea"/>
</dbReference>
<dbReference type="InterPro" id="IPR002052">
    <property type="entry name" value="DNA_methylase_N6_adenine_CS"/>
</dbReference>
<proteinExistence type="predicted"/>
<dbReference type="KEGG" id="tko:TK1460"/>
<keyword evidence="6" id="KW-0238">DNA-binding</keyword>
<dbReference type="PANTHER" id="PTHR33841">
    <property type="entry name" value="DNA METHYLTRANSFERASE YEEA-RELATED"/>
    <property type="match status" value="1"/>
</dbReference>
<dbReference type="eggNOG" id="arCOG03521">
    <property type="taxonomic scope" value="Archaea"/>
</dbReference>
<dbReference type="Pfam" id="PF12950">
    <property type="entry name" value="TaqI_C"/>
    <property type="match status" value="1"/>
</dbReference>
<reference evidence="11 12" key="1">
    <citation type="journal article" date="2005" name="Genome Res.">
        <title>Complete genome sequence of the hyperthermophilic archaeon Thermococcus kodakaraensis KOD1 and comparison with Pyrococcus genomes.</title>
        <authorList>
            <person name="Fukui T."/>
            <person name="Atomi H."/>
            <person name="Kanai T."/>
            <person name="Matsumi R."/>
            <person name="Fujiwara S."/>
            <person name="Imanaka T."/>
        </authorList>
    </citation>
    <scope>NUCLEOTIDE SEQUENCE [LARGE SCALE GENOMIC DNA]</scope>
    <source>
        <strain evidence="12">ATCC BAA-918 / JCM 12380 / KOD1</strain>
    </source>
</reference>
<protein>
    <recommendedName>
        <fullName evidence="1">site-specific DNA-methyltransferase (adenine-specific)</fullName>
        <ecNumber evidence="1">2.1.1.72</ecNumber>
    </recommendedName>
</protein>
<dbReference type="Gene3D" id="3.40.50.150">
    <property type="entry name" value="Vaccinia Virus protein VP39"/>
    <property type="match status" value="1"/>
</dbReference>
<keyword evidence="5" id="KW-0680">Restriction system</keyword>
<dbReference type="GO" id="GO:0008170">
    <property type="term" value="F:N-methyltransferase activity"/>
    <property type="evidence" value="ECO:0007669"/>
    <property type="project" value="InterPro"/>
</dbReference>
<dbReference type="InterPro" id="IPR011639">
    <property type="entry name" value="MethylTrfase_TaqI-like_dom"/>
</dbReference>
<feature type="domain" description="TaqI-like C-terminal specificity" evidence="10">
    <location>
        <begin position="881"/>
        <end position="1058"/>
    </location>
</feature>
<keyword evidence="12" id="KW-1185">Reference proteome</keyword>
<dbReference type="EC" id="2.1.1.72" evidence="1"/>
<dbReference type="InterPro" id="IPR029063">
    <property type="entry name" value="SAM-dependent_MTases_sf"/>
</dbReference>
<dbReference type="InterPro" id="IPR050953">
    <property type="entry name" value="N4_N6_ade-DNA_methylase"/>
</dbReference>
<evidence type="ECO:0000256" key="2">
    <source>
        <dbReference type="ARBA" id="ARBA00022603"/>
    </source>
</evidence>
<feature type="domain" description="Type II methyltransferase M.TaqI-like" evidence="9">
    <location>
        <begin position="501"/>
        <end position="746"/>
    </location>
</feature>
<dbReference type="REBASE" id="10788">
    <property type="entry name" value="TkoI"/>
</dbReference>